<organism evidence="3 4">
    <name type="scientific">Sagittula stellata (strain ATCC 700073 / DSM 11524 / E-37)</name>
    <dbReference type="NCBI Taxonomy" id="388399"/>
    <lineage>
        <taxon>Bacteria</taxon>
        <taxon>Pseudomonadati</taxon>
        <taxon>Pseudomonadota</taxon>
        <taxon>Alphaproteobacteria</taxon>
        <taxon>Rhodobacterales</taxon>
        <taxon>Roseobacteraceae</taxon>
        <taxon>Sagittula</taxon>
    </lineage>
</organism>
<dbReference type="InterPro" id="IPR036188">
    <property type="entry name" value="FAD/NAD-bd_sf"/>
</dbReference>
<accession>A3K5K5</accession>
<dbReference type="AlphaFoldDB" id="A3K5K5"/>
<dbReference type="eggNOG" id="COG0665">
    <property type="taxonomic scope" value="Bacteria"/>
</dbReference>
<feature type="domain" description="FAD dependent oxidoreductase" evidence="2">
    <location>
        <begin position="5"/>
        <end position="393"/>
    </location>
</feature>
<dbReference type="OrthoDB" id="9805337at2"/>
<dbReference type="Pfam" id="PF01266">
    <property type="entry name" value="DAO"/>
    <property type="match status" value="1"/>
</dbReference>
<comment type="caution">
    <text evidence="3">The sequence shown here is derived from an EMBL/GenBank/DDBJ whole genome shotgun (WGS) entry which is preliminary data.</text>
</comment>
<name>A3K5K5_SAGS3</name>
<dbReference type="SUPFAM" id="SSF51905">
    <property type="entry name" value="FAD/NAD(P)-binding domain"/>
    <property type="match status" value="1"/>
</dbReference>
<evidence type="ECO:0000256" key="1">
    <source>
        <dbReference type="ARBA" id="ARBA00023002"/>
    </source>
</evidence>
<dbReference type="Proteomes" id="UP000005713">
    <property type="component" value="Unassembled WGS sequence"/>
</dbReference>
<dbReference type="EMBL" id="AAYA01000009">
    <property type="protein sequence ID" value="EBA07394.1"/>
    <property type="molecule type" value="Genomic_DNA"/>
</dbReference>
<evidence type="ECO:0000313" key="3">
    <source>
        <dbReference type="EMBL" id="EBA07394.1"/>
    </source>
</evidence>
<dbReference type="RefSeq" id="WP_005860361.1">
    <property type="nucleotide sequence ID" value="NZ_AAYA01000009.1"/>
</dbReference>
<sequence length="413" mass="44602">MTKTVAIVGAGIVGVSTAIWLQREGHRVVLIDQRGPGEGTSHGNGGVLASASVVPVPVPGLWKMAPRMLFDPRQPLFLKWGYLPRLMPWLLRYMRHATAEGVATRARAIAPIIGDSLNDHLALAEGTGAERFVVPSDYLYVYPTRRQFEADGAYWQVRREAGWDWDVLEDADFTAYDPCFGPDLRCAVRLGGHGRISDPGAYVKALAAHVERQGGQILKAEVRDVVRDGPRVIGLRVGGETLTCDAVVLAAGAWSAKLAAKLGVKVPLESERGYHLELWEPSVMSKAPVMVASGKFVATPMEGRLRLAGIVEFGGLEADPSRAPFALLEDNIRRAIPGLTWKEKVEWMGHRPSMADSLPVIGAFPDAPGAYAGFGHDHVGLTGGPKTGRLLAQAISGRMPNIDLAPYSPGRFQ</sequence>
<dbReference type="GO" id="GO:0016491">
    <property type="term" value="F:oxidoreductase activity"/>
    <property type="evidence" value="ECO:0007669"/>
    <property type="project" value="UniProtKB-KW"/>
</dbReference>
<dbReference type="PANTHER" id="PTHR13847:SF289">
    <property type="entry name" value="GLYCINE OXIDASE"/>
    <property type="match status" value="1"/>
</dbReference>
<proteinExistence type="predicted"/>
<gene>
    <name evidence="3" type="ORF">SSE37_21385</name>
</gene>
<dbReference type="InterPro" id="IPR006076">
    <property type="entry name" value="FAD-dep_OxRdtase"/>
</dbReference>
<keyword evidence="4" id="KW-1185">Reference proteome</keyword>
<protein>
    <submittedName>
        <fullName evidence="3">Oxidoreductase, FAD-binding protein</fullName>
    </submittedName>
</protein>
<evidence type="ECO:0000313" key="4">
    <source>
        <dbReference type="Proteomes" id="UP000005713"/>
    </source>
</evidence>
<keyword evidence="1" id="KW-0560">Oxidoreductase</keyword>
<dbReference type="PANTHER" id="PTHR13847">
    <property type="entry name" value="SARCOSINE DEHYDROGENASE-RELATED"/>
    <property type="match status" value="1"/>
</dbReference>
<dbReference type="SUPFAM" id="SSF54373">
    <property type="entry name" value="FAD-linked reductases, C-terminal domain"/>
    <property type="match status" value="1"/>
</dbReference>
<evidence type="ECO:0000259" key="2">
    <source>
        <dbReference type="Pfam" id="PF01266"/>
    </source>
</evidence>
<dbReference type="Gene3D" id="3.50.50.60">
    <property type="entry name" value="FAD/NAD(P)-binding domain"/>
    <property type="match status" value="2"/>
</dbReference>
<dbReference type="Gene3D" id="3.30.9.10">
    <property type="entry name" value="D-Amino Acid Oxidase, subunit A, domain 2"/>
    <property type="match status" value="1"/>
</dbReference>
<dbReference type="GO" id="GO:0005737">
    <property type="term" value="C:cytoplasm"/>
    <property type="evidence" value="ECO:0007669"/>
    <property type="project" value="TreeGrafter"/>
</dbReference>
<reference evidence="3 4" key="1">
    <citation type="submission" date="2006-06" db="EMBL/GenBank/DDBJ databases">
        <authorList>
            <person name="Moran M.A."/>
            <person name="Ferriera S."/>
            <person name="Johnson J."/>
            <person name="Kravitz S."/>
            <person name="Beeson K."/>
            <person name="Sutton G."/>
            <person name="Rogers Y.-H."/>
            <person name="Friedman R."/>
            <person name="Frazier M."/>
            <person name="Venter J.C."/>
        </authorList>
    </citation>
    <scope>NUCLEOTIDE SEQUENCE [LARGE SCALE GENOMIC DNA]</scope>
    <source>
        <strain evidence="3 4">E-37</strain>
    </source>
</reference>